<protein>
    <recommendedName>
        <fullName evidence="1">MEDS domain-containing protein</fullName>
    </recommendedName>
</protein>
<evidence type="ECO:0000313" key="3">
    <source>
        <dbReference type="Proteomes" id="UP000192042"/>
    </source>
</evidence>
<organism evidence="2 3">
    <name type="scientific">Nitrospira japonica</name>
    <dbReference type="NCBI Taxonomy" id="1325564"/>
    <lineage>
        <taxon>Bacteria</taxon>
        <taxon>Pseudomonadati</taxon>
        <taxon>Nitrospirota</taxon>
        <taxon>Nitrospiria</taxon>
        <taxon>Nitrospirales</taxon>
        <taxon>Nitrospiraceae</taxon>
        <taxon>Nitrospira</taxon>
    </lineage>
</organism>
<dbReference type="STRING" id="1325564.NSJP_0394"/>
<gene>
    <name evidence="2" type="ORF">NSJP_0394</name>
</gene>
<dbReference type="OrthoDB" id="9782655at2"/>
<sequence length="203" mass="23535">MQASGIRGVGDIPWGAHLCAFYRDRLELQHLCASFLAAGLEQGQYCLWITGPPVEEQQAVKALTEAMPTAQQYLDRKQIEIVPYTEWYVRDGRFDRHAVIRRWEEKAIVAAQEGYEGIRITGNPAWLHTEAQWLEFGVYEREVDLALRRQRIIALCTYPKQQCDLDQMGRVMRNHSHAIYRQSLSQFEWHSVTVGDELCQENP</sequence>
<dbReference type="EMBL" id="LT828648">
    <property type="protein sequence ID" value="SLM46566.1"/>
    <property type="molecule type" value="Genomic_DNA"/>
</dbReference>
<dbReference type="KEGG" id="nja:NSJP_0394"/>
<keyword evidence="3" id="KW-1185">Reference proteome</keyword>
<dbReference type="Proteomes" id="UP000192042">
    <property type="component" value="Chromosome I"/>
</dbReference>
<evidence type="ECO:0000259" key="1">
    <source>
        <dbReference type="Pfam" id="PF14417"/>
    </source>
</evidence>
<accession>A0A1W1I0P0</accession>
<evidence type="ECO:0000313" key="2">
    <source>
        <dbReference type="EMBL" id="SLM46566.1"/>
    </source>
</evidence>
<dbReference type="AlphaFoldDB" id="A0A1W1I0P0"/>
<dbReference type="InterPro" id="IPR025847">
    <property type="entry name" value="MEDS_domain"/>
</dbReference>
<dbReference type="Pfam" id="PF14417">
    <property type="entry name" value="MEDS"/>
    <property type="match status" value="1"/>
</dbReference>
<name>A0A1W1I0P0_9BACT</name>
<feature type="domain" description="MEDS" evidence="1">
    <location>
        <begin position="17"/>
        <end position="175"/>
    </location>
</feature>
<dbReference type="RefSeq" id="WP_080885232.1">
    <property type="nucleotide sequence ID" value="NZ_LT828648.1"/>
</dbReference>
<reference evidence="2 3" key="1">
    <citation type="submission" date="2017-03" db="EMBL/GenBank/DDBJ databases">
        <authorList>
            <person name="Afonso C.L."/>
            <person name="Miller P.J."/>
            <person name="Scott M.A."/>
            <person name="Spackman E."/>
            <person name="Goraichik I."/>
            <person name="Dimitrov K.M."/>
            <person name="Suarez D.L."/>
            <person name="Swayne D.E."/>
        </authorList>
    </citation>
    <scope>NUCLEOTIDE SEQUENCE [LARGE SCALE GENOMIC DNA]</scope>
    <source>
        <strain evidence="2">Genome sequencing of Nitrospira japonica strain NJ11</strain>
    </source>
</reference>
<proteinExistence type="predicted"/>